<keyword evidence="1" id="KW-1133">Transmembrane helix</keyword>
<sequence length="231" mass="24783">MTLKTTAPPAPPPSSTPPSPVSLLILGAGWTSIFLLPLLTTNKITHAATTRSGSSTTIPFTFSPDSTDTKPYTLLPAASTILITFPLKGSAAAHQIVNLYNTTHPSSQPRRWILLGSTGIWSGDGWHSESSPYDTSAPRAQAEDALLALSSPSSPSSPTTTATILNLSGLYDNAARRPRDWLARVATSKSQLRDKGAVHLVHGRDVARCVVLSSEKREAAFRRQRVEDERC</sequence>
<dbReference type="PANTHER" id="PTHR40129">
    <property type="entry name" value="KETOPANTOATE REDUCTASE N-TERMINAL DOMAIN-CONTAINING PROTEIN"/>
    <property type="match status" value="1"/>
</dbReference>
<evidence type="ECO:0000313" key="3">
    <source>
        <dbReference type="Proteomes" id="UP001161017"/>
    </source>
</evidence>
<gene>
    <name evidence="2" type="ORF">OHK93_004282</name>
</gene>
<comment type="caution">
    <text evidence="2">The sequence shown here is derived from an EMBL/GenBank/DDBJ whole genome shotgun (WGS) entry which is preliminary data.</text>
</comment>
<dbReference type="PANTHER" id="PTHR40129:SF2">
    <property type="entry name" value="KETOPANTOATE REDUCTASE N-TERMINAL DOMAIN-CONTAINING PROTEIN"/>
    <property type="match status" value="1"/>
</dbReference>
<accession>A0AA43TVU2</accession>
<dbReference type="Gene3D" id="3.40.50.720">
    <property type="entry name" value="NAD(P)-binding Rossmann-like Domain"/>
    <property type="match status" value="1"/>
</dbReference>
<evidence type="ECO:0000256" key="1">
    <source>
        <dbReference type="SAM" id="Phobius"/>
    </source>
</evidence>
<dbReference type="EMBL" id="JAPUFD010000002">
    <property type="protein sequence ID" value="MDI1486092.1"/>
    <property type="molecule type" value="Genomic_DNA"/>
</dbReference>
<organism evidence="2 3">
    <name type="scientific">Ramalina farinacea</name>
    <dbReference type="NCBI Taxonomy" id="258253"/>
    <lineage>
        <taxon>Eukaryota</taxon>
        <taxon>Fungi</taxon>
        <taxon>Dikarya</taxon>
        <taxon>Ascomycota</taxon>
        <taxon>Pezizomycotina</taxon>
        <taxon>Lecanoromycetes</taxon>
        <taxon>OSLEUM clade</taxon>
        <taxon>Lecanoromycetidae</taxon>
        <taxon>Lecanorales</taxon>
        <taxon>Lecanorineae</taxon>
        <taxon>Ramalinaceae</taxon>
        <taxon>Ramalina</taxon>
    </lineage>
</organism>
<proteinExistence type="predicted"/>
<keyword evidence="1" id="KW-0812">Transmembrane</keyword>
<reference evidence="2" key="1">
    <citation type="journal article" date="2023" name="Genome Biol. Evol.">
        <title>First Whole Genome Sequence and Flow Cytometry Genome Size Data for the Lichen-Forming Fungus Ramalina farinacea (Ascomycota).</title>
        <authorList>
            <person name="Llewellyn T."/>
            <person name="Mian S."/>
            <person name="Hill R."/>
            <person name="Leitch I.J."/>
            <person name="Gaya E."/>
        </authorList>
    </citation>
    <scope>NUCLEOTIDE SEQUENCE</scope>
    <source>
        <strain evidence="2">LIQ254RAFAR</strain>
    </source>
</reference>
<evidence type="ECO:0000313" key="2">
    <source>
        <dbReference type="EMBL" id="MDI1486092.1"/>
    </source>
</evidence>
<feature type="transmembrane region" description="Helical" evidence="1">
    <location>
        <begin position="20"/>
        <end position="39"/>
    </location>
</feature>
<name>A0AA43TVU2_9LECA</name>
<keyword evidence="1" id="KW-0472">Membrane</keyword>
<dbReference type="Proteomes" id="UP001161017">
    <property type="component" value="Unassembled WGS sequence"/>
</dbReference>
<dbReference type="AlphaFoldDB" id="A0AA43TVU2"/>
<protein>
    <submittedName>
        <fullName evidence="2">Uncharacterized protein</fullName>
    </submittedName>
</protein>
<keyword evidence="3" id="KW-1185">Reference proteome</keyword>